<dbReference type="OrthoDB" id="3761656at2759"/>
<evidence type="ECO:0000313" key="2">
    <source>
        <dbReference type="Proteomes" id="UP000800040"/>
    </source>
</evidence>
<accession>A0A6A5K2G4</accession>
<dbReference type="AlphaFoldDB" id="A0A6A5K2G4"/>
<name>A0A6A5K2G4_9PLEO</name>
<keyword evidence="2" id="KW-1185">Reference proteome</keyword>
<proteinExistence type="predicted"/>
<dbReference type="Gene3D" id="3.30.420.10">
    <property type="entry name" value="Ribonuclease H-like superfamily/Ribonuclease H"/>
    <property type="match status" value="1"/>
</dbReference>
<dbReference type="Proteomes" id="UP000800040">
    <property type="component" value="Unassembled WGS sequence"/>
</dbReference>
<evidence type="ECO:0008006" key="3">
    <source>
        <dbReference type="Google" id="ProtNLM"/>
    </source>
</evidence>
<protein>
    <recommendedName>
        <fullName evidence="3">GAG-pre-integrase domain-containing protein</fullName>
    </recommendedName>
</protein>
<evidence type="ECO:0000313" key="1">
    <source>
        <dbReference type="EMBL" id="KAF1828654.1"/>
    </source>
</evidence>
<organism evidence="1 2">
    <name type="scientific">Decorospora gaudefroyi</name>
    <dbReference type="NCBI Taxonomy" id="184978"/>
    <lineage>
        <taxon>Eukaryota</taxon>
        <taxon>Fungi</taxon>
        <taxon>Dikarya</taxon>
        <taxon>Ascomycota</taxon>
        <taxon>Pezizomycotina</taxon>
        <taxon>Dothideomycetes</taxon>
        <taxon>Pleosporomycetidae</taxon>
        <taxon>Pleosporales</taxon>
        <taxon>Pleosporineae</taxon>
        <taxon>Pleosporaceae</taxon>
        <taxon>Decorospora</taxon>
    </lineage>
</organism>
<reference evidence="1" key="1">
    <citation type="submission" date="2020-01" db="EMBL/GenBank/DDBJ databases">
        <authorList>
            <consortium name="DOE Joint Genome Institute"/>
            <person name="Haridas S."/>
            <person name="Albert R."/>
            <person name="Binder M."/>
            <person name="Bloem J."/>
            <person name="Labutti K."/>
            <person name="Salamov A."/>
            <person name="Andreopoulos B."/>
            <person name="Baker S.E."/>
            <person name="Barry K."/>
            <person name="Bills G."/>
            <person name="Bluhm B.H."/>
            <person name="Cannon C."/>
            <person name="Castanera R."/>
            <person name="Culley D.E."/>
            <person name="Daum C."/>
            <person name="Ezra D."/>
            <person name="Gonzalez J.B."/>
            <person name="Henrissat B."/>
            <person name="Kuo A."/>
            <person name="Liang C."/>
            <person name="Lipzen A."/>
            <person name="Lutzoni F."/>
            <person name="Magnuson J."/>
            <person name="Mondo S."/>
            <person name="Nolan M."/>
            <person name="Ohm R."/>
            <person name="Pangilinan J."/>
            <person name="Park H.-J."/>
            <person name="Ramirez L."/>
            <person name="Alfaro M."/>
            <person name="Sun H."/>
            <person name="Tritt A."/>
            <person name="Yoshinaga Y."/>
            <person name="Zwiers L.-H."/>
            <person name="Turgeon B.G."/>
            <person name="Goodwin S.B."/>
            <person name="Spatafora J.W."/>
            <person name="Crous P.W."/>
            <person name="Grigoriev I.V."/>
        </authorList>
    </citation>
    <scope>NUCLEOTIDE SEQUENCE</scope>
    <source>
        <strain evidence="1">P77</strain>
    </source>
</reference>
<dbReference type="InterPro" id="IPR036397">
    <property type="entry name" value="RNaseH_sf"/>
</dbReference>
<gene>
    <name evidence="1" type="ORF">BDW02DRAFT_584321</name>
</gene>
<dbReference type="GO" id="GO:0003676">
    <property type="term" value="F:nucleic acid binding"/>
    <property type="evidence" value="ECO:0007669"/>
    <property type="project" value="InterPro"/>
</dbReference>
<dbReference type="EMBL" id="ML975515">
    <property type="protein sequence ID" value="KAF1828654.1"/>
    <property type="molecule type" value="Genomic_DNA"/>
</dbReference>
<sequence length="183" mass="20811">MAARSSQEKSPQTVTAMRAHQLLGHPSYQALEHLQDATTSLKIGTNRKGDPWTDNCIPCIQGKMKEDISRRPRANKACRPFYRISIDMIQLQEHREVCYNSDVWALHAVCEYTKFHEICTLRNRHKATVVPALIRLINKIKRVYGYQVAIVFIDRDVGYSRAKANLSSSAQEELSSAGIKLPE</sequence>